<evidence type="ECO:0000313" key="1">
    <source>
        <dbReference type="EMBL" id="CAI4018928.1"/>
    </source>
</evidence>
<protein>
    <submittedName>
        <fullName evidence="1">Uncharacterized protein</fullName>
    </submittedName>
</protein>
<dbReference type="EMBL" id="CAMXCT020006722">
    <property type="protein sequence ID" value="CAL1172303.1"/>
    <property type="molecule type" value="Genomic_DNA"/>
</dbReference>
<reference evidence="2" key="2">
    <citation type="submission" date="2024-04" db="EMBL/GenBank/DDBJ databases">
        <authorList>
            <person name="Chen Y."/>
            <person name="Shah S."/>
            <person name="Dougan E. K."/>
            <person name="Thang M."/>
            <person name="Chan C."/>
        </authorList>
    </citation>
    <scope>NUCLEOTIDE SEQUENCE [LARGE SCALE GENOMIC DNA]</scope>
</reference>
<sequence>NGRCTVQGPGGGSMTVGPGAGMMCQIGSPLQAFRTTSPNKTAAVVSPMLMTRTLQAPPVPQHAVAAVAAQTMPQGIGTIPGMLPARVMTQAASPGINMAPGVCVGGASPPMALRNCRTASDLTRPMASFPHARG</sequence>
<comment type="caution">
    <text evidence="1">The sequence shown here is derived from an EMBL/GenBank/DDBJ whole genome shotgun (WGS) entry which is preliminary data.</text>
</comment>
<name>A0A9P1GQ93_9DINO</name>
<accession>A0A9P1GQ93</accession>
<gene>
    <name evidence="1" type="ORF">C1SCF055_LOCUS43458</name>
</gene>
<proteinExistence type="predicted"/>
<dbReference type="EMBL" id="CAMXCT030006722">
    <property type="protein sequence ID" value="CAL4806240.1"/>
    <property type="molecule type" value="Genomic_DNA"/>
</dbReference>
<dbReference type="Proteomes" id="UP001152797">
    <property type="component" value="Unassembled WGS sequence"/>
</dbReference>
<feature type="non-terminal residue" evidence="1">
    <location>
        <position position="1"/>
    </location>
</feature>
<reference evidence="1" key="1">
    <citation type="submission" date="2022-10" db="EMBL/GenBank/DDBJ databases">
        <authorList>
            <person name="Chen Y."/>
            <person name="Dougan E. K."/>
            <person name="Chan C."/>
            <person name="Rhodes N."/>
            <person name="Thang M."/>
        </authorList>
    </citation>
    <scope>NUCLEOTIDE SEQUENCE</scope>
</reference>
<evidence type="ECO:0000313" key="2">
    <source>
        <dbReference type="EMBL" id="CAL1172303.1"/>
    </source>
</evidence>
<keyword evidence="3" id="KW-1185">Reference proteome</keyword>
<evidence type="ECO:0000313" key="3">
    <source>
        <dbReference type="Proteomes" id="UP001152797"/>
    </source>
</evidence>
<organism evidence="1">
    <name type="scientific">Cladocopium goreaui</name>
    <dbReference type="NCBI Taxonomy" id="2562237"/>
    <lineage>
        <taxon>Eukaryota</taxon>
        <taxon>Sar</taxon>
        <taxon>Alveolata</taxon>
        <taxon>Dinophyceae</taxon>
        <taxon>Suessiales</taxon>
        <taxon>Symbiodiniaceae</taxon>
        <taxon>Cladocopium</taxon>
    </lineage>
</organism>
<dbReference type="EMBL" id="CAMXCT010006722">
    <property type="protein sequence ID" value="CAI4018928.1"/>
    <property type="molecule type" value="Genomic_DNA"/>
</dbReference>
<dbReference type="AlphaFoldDB" id="A0A9P1GQ93"/>